<dbReference type="SUPFAM" id="SSF53335">
    <property type="entry name" value="S-adenosyl-L-methionine-dependent methyltransferases"/>
    <property type="match status" value="1"/>
</dbReference>
<dbReference type="EMBL" id="CP061336">
    <property type="protein sequence ID" value="QNU67957.1"/>
    <property type="molecule type" value="Genomic_DNA"/>
</dbReference>
<keyword evidence="1" id="KW-0812">Transmembrane</keyword>
<dbReference type="Gene3D" id="3.40.50.150">
    <property type="entry name" value="Vaccinia Virus protein VP39"/>
    <property type="match status" value="1"/>
</dbReference>
<dbReference type="CDD" id="cd02440">
    <property type="entry name" value="AdoMet_MTases"/>
    <property type="match status" value="1"/>
</dbReference>
<dbReference type="Proteomes" id="UP000306409">
    <property type="component" value="Chromosome"/>
</dbReference>
<evidence type="ECO:0000256" key="1">
    <source>
        <dbReference type="SAM" id="Phobius"/>
    </source>
</evidence>
<keyword evidence="4" id="KW-1185">Reference proteome</keyword>
<reference evidence="3 4" key="1">
    <citation type="submission" date="2020-09" db="EMBL/GenBank/DDBJ databases">
        <title>Characterization and genome sequencing of Ruminiclostridium sp. nov. MA18.</title>
        <authorList>
            <person name="Rettenmaier R."/>
            <person name="Kowollik M.-L."/>
            <person name="Liebl W."/>
            <person name="Zverlov V."/>
        </authorList>
    </citation>
    <scope>NUCLEOTIDE SEQUENCE [LARGE SCALE GENOMIC DNA]</scope>
    <source>
        <strain evidence="3 4">MA18</strain>
    </source>
</reference>
<feature type="transmembrane region" description="Helical" evidence="1">
    <location>
        <begin position="48"/>
        <end position="68"/>
    </location>
</feature>
<accession>A0A4U7JBS4</accession>
<dbReference type="OrthoDB" id="7365827at2"/>
<keyword evidence="3" id="KW-0808">Transferase</keyword>
<dbReference type="RefSeq" id="WP_137698215.1">
    <property type="nucleotide sequence ID" value="NZ_CP061336.1"/>
</dbReference>
<dbReference type="AlphaFoldDB" id="A0A4U7JBS4"/>
<feature type="domain" description="Methyltransferase" evidence="2">
    <location>
        <begin position="240"/>
        <end position="340"/>
    </location>
</feature>
<dbReference type="InterPro" id="IPR029063">
    <property type="entry name" value="SAM-dependent_MTases_sf"/>
</dbReference>
<feature type="transmembrane region" description="Helical" evidence="1">
    <location>
        <begin position="21"/>
        <end position="42"/>
    </location>
</feature>
<dbReference type="InterPro" id="IPR041698">
    <property type="entry name" value="Methyltransf_25"/>
</dbReference>
<protein>
    <submittedName>
        <fullName evidence="3">Class I SAM-dependent methyltransferase</fullName>
    </submittedName>
</protein>
<gene>
    <name evidence="3" type="ORF">EHE19_005805</name>
</gene>
<evidence type="ECO:0000313" key="3">
    <source>
        <dbReference type="EMBL" id="QNU67957.1"/>
    </source>
</evidence>
<proteinExistence type="predicted"/>
<keyword evidence="1" id="KW-0472">Membrane</keyword>
<name>A0A4U7JBS4_9FIRM</name>
<dbReference type="KEGG" id="rher:EHE19_005805"/>
<organism evidence="3 4">
    <name type="scientific">Ruminiclostridium herbifermentans</name>
    <dbReference type="NCBI Taxonomy" id="2488810"/>
    <lineage>
        <taxon>Bacteria</taxon>
        <taxon>Bacillati</taxon>
        <taxon>Bacillota</taxon>
        <taxon>Clostridia</taxon>
        <taxon>Eubacteriales</taxon>
        <taxon>Oscillospiraceae</taxon>
        <taxon>Ruminiclostridium</taxon>
    </lineage>
</organism>
<dbReference type="GO" id="GO:0008168">
    <property type="term" value="F:methyltransferase activity"/>
    <property type="evidence" value="ECO:0007669"/>
    <property type="project" value="UniProtKB-KW"/>
</dbReference>
<dbReference type="Pfam" id="PF13649">
    <property type="entry name" value="Methyltransf_25"/>
    <property type="match status" value="1"/>
</dbReference>
<sequence>MPKLDYNKLSKNFVDKLFNNILDKCIIAIISALGFVVTTIISNSIYKVIGSVAIVIIIIALLIVRLLNKDKRSDSLEKPEFLLKCLEENVQNRNVKNAIKDFCRAIDWIFRERPADTYLYELCIKWLHYKENRIQLSAFVNELYQLLKNRDTTNNESLSSLKKIYNELVENIVNIKLEIDAKNRSYADTNDSKLKRDIINYEPDLGYWEKSDYWINEKMKKHVDKMRKIRGNQNYNSLNILDIGTGTGRVASALCKEGDFVCIIDSDKKRLSEAEDNIKKAVPGCNIKSIENSFEKFKDLDECVRCGLEIYFDVIICSHVIQHISTDVANCFYRIILNMLISDGVLFLLFPISKSNKEEFVVEGLEFDIVKLKKGDFLKSKKVGNVEKLDLYFRNAPNFDTFQTVLSRYNDNSGYWKVTKKASDDILFEIYEGQNNIRAYKRVFDRGLVCSIDIKYAQDFFDKNSKRIFKVINECLKNYNPYSKQISEKSIISSNILSEYWLICDFKNHINVMVFYNNNHYNVKKVNKVIKAHGVHNDLLKENQIPIEFLEFIPKYNKNFRLKCEKDKFIWKIINDSDKSIASIYKTEAYYSLILNSEDTVEVEIENKEVLLMKQVPSSVRDTFFKDVEHNPDFVVDSEIIDGWFIEYNGEVCYFARYDSDWIRIFMTERNFSELPNKEKLSIVDHNKFPFKLWNEEDIVLKPLFRNKVWKIEMERKKEGKFAELPNYIIRTINDSGGKYCAYRDKKYNNISGLTFNNLCTNQVDGLQILPTHRFVISNLKKKLKKEGFWVKEDKVYHSFKPKHCLIDKLCLRDKYFNFFILKKLRMVHRKFDIQDCMFVVKKKI</sequence>
<keyword evidence="3" id="KW-0489">Methyltransferase</keyword>
<evidence type="ECO:0000259" key="2">
    <source>
        <dbReference type="Pfam" id="PF13649"/>
    </source>
</evidence>
<dbReference type="GO" id="GO:0032259">
    <property type="term" value="P:methylation"/>
    <property type="evidence" value="ECO:0007669"/>
    <property type="project" value="UniProtKB-KW"/>
</dbReference>
<keyword evidence="1" id="KW-1133">Transmembrane helix</keyword>
<evidence type="ECO:0000313" key="4">
    <source>
        <dbReference type="Proteomes" id="UP000306409"/>
    </source>
</evidence>